<dbReference type="GO" id="GO:0004466">
    <property type="term" value="F:long-chain fatty acyl-CoA dehydrogenase activity"/>
    <property type="evidence" value="ECO:0007669"/>
    <property type="project" value="UniProtKB-EC"/>
</dbReference>
<dbReference type="Pfam" id="PF00441">
    <property type="entry name" value="Acyl-CoA_dh_1"/>
    <property type="match status" value="1"/>
</dbReference>
<keyword evidence="16" id="KW-1185">Reference proteome</keyword>
<keyword evidence="9" id="KW-0560">Oxidoreductase</keyword>
<dbReference type="OrthoDB" id="9802447at2"/>
<dbReference type="InterPro" id="IPR046373">
    <property type="entry name" value="Acyl-CoA_Oxase/DH_mid-dom_sf"/>
</dbReference>
<dbReference type="InterPro" id="IPR050741">
    <property type="entry name" value="Acyl-CoA_dehydrogenase"/>
</dbReference>
<dbReference type="PANTHER" id="PTHR48083">
    <property type="entry name" value="MEDIUM-CHAIN SPECIFIC ACYL-COA DEHYDROGENASE, MITOCHONDRIAL-RELATED"/>
    <property type="match status" value="1"/>
</dbReference>
<dbReference type="SUPFAM" id="SSF47203">
    <property type="entry name" value="Acyl-CoA dehydrogenase C-terminal domain-like"/>
    <property type="match status" value="1"/>
</dbReference>
<evidence type="ECO:0000256" key="4">
    <source>
        <dbReference type="ARBA" id="ARBA00012033"/>
    </source>
</evidence>
<dbReference type="NCBIfam" id="NF009586">
    <property type="entry name" value="PRK13026.1"/>
    <property type="match status" value="1"/>
</dbReference>
<name>A0A1H0GMV5_9HYPH</name>
<dbReference type="Pfam" id="PF02771">
    <property type="entry name" value="Acyl-CoA_dh_N"/>
    <property type="match status" value="1"/>
</dbReference>
<dbReference type="AlphaFoldDB" id="A0A1H0GMV5"/>
<accession>A0A1H0GMV5</accession>
<evidence type="ECO:0000256" key="7">
    <source>
        <dbReference type="ARBA" id="ARBA00022630"/>
    </source>
</evidence>
<dbReference type="RefSeq" id="WP_090671982.1">
    <property type="nucleotide sequence ID" value="NZ_FNIT01000003.1"/>
</dbReference>
<sequence>MSFRRDRLTRPIYRWAKSVLPAISATEAKAIEAGTVWWDGELFSGQPDWAKLIAMPEATLTEDERAFLDGPTEEFCRLVDDWKMTWHDRDLSADAWAYLKEHRFFGMVIPKAYGGLGFSNAAHSEVVRKISSASVAAGVTVMVPNSLGPGELMLHFGTEEQRQHWLPRLADGREIPCFALTSLEAGSDAGAMTDRGTVVWGEHEGRRTLGIRLTFSKRYITLAPVATVMGLAFKLFDPDRLLGGAAERGITVALVSMSTPGVRRGPRHIAQFTFFQNGPVEGEDVFIPLAWVLGGQERIGEGWSMLMTALASGRGISLPSQAAAAAAYSARVTGAYARVRTQFGISIGQFEGIQEALAELAANAYQIDAARRLTVAALDEGHRPSVISAIMKSNATERMRGSVNLSMDVLGGKAVIDGPSNPIAGHYRAIPIGITVEGANILTRNLMIFGQGVIRAHPYMLREMQALADPDEQRGLDAFDRAFWPHIGHALGVGVLTLLTGWTGGLAAPRPEGAAFSSHWRQMSRFCAAFAFLTDLCLVTMGGTLKRRELISARMGDVLSELYLLGATLRRFEKDGRPEADRPLIEYVMQRGFNRIGHAFNGAISNLPSRWAAMLARVVTFPLGVPMRAPSDDLVREVALILLEPSSQRDRILPDLYLGAGRPDHPVALLEEALELVADAAVIDRRLKQTGQSLEAAREAGIIDERDIAKLARRDDAVRRVLAVDAFDPADVSALFAQHRGVSDDRKEAAE</sequence>
<evidence type="ECO:0000256" key="3">
    <source>
        <dbReference type="ARBA" id="ARBA00009347"/>
    </source>
</evidence>
<evidence type="ECO:0000256" key="8">
    <source>
        <dbReference type="ARBA" id="ARBA00022827"/>
    </source>
</evidence>
<keyword evidence="8" id="KW-0274">FAD</keyword>
<dbReference type="PANTHER" id="PTHR48083:SF33">
    <property type="entry name" value="ACYL-COENZYME A DEHYDROGENASE"/>
    <property type="match status" value="1"/>
</dbReference>
<organism evidence="15 16">
    <name type="scientific">Aureimonas jatrophae</name>
    <dbReference type="NCBI Taxonomy" id="1166073"/>
    <lineage>
        <taxon>Bacteria</taxon>
        <taxon>Pseudomonadati</taxon>
        <taxon>Pseudomonadota</taxon>
        <taxon>Alphaproteobacteria</taxon>
        <taxon>Hyphomicrobiales</taxon>
        <taxon>Aurantimonadaceae</taxon>
        <taxon>Aureimonas</taxon>
    </lineage>
</organism>
<evidence type="ECO:0000256" key="6">
    <source>
        <dbReference type="ARBA" id="ARBA00020144"/>
    </source>
</evidence>
<dbReference type="FunFam" id="1.10.540.10:FF:000004">
    <property type="entry name" value="Acyl-CoA dehydrogenase"/>
    <property type="match status" value="1"/>
</dbReference>
<dbReference type="NCBIfam" id="NF007000">
    <property type="entry name" value="PRK09463.1"/>
    <property type="match status" value="1"/>
</dbReference>
<proteinExistence type="inferred from homology"/>
<reference evidence="15 16" key="1">
    <citation type="submission" date="2016-10" db="EMBL/GenBank/DDBJ databases">
        <authorList>
            <person name="de Groot N.N."/>
        </authorList>
    </citation>
    <scope>NUCLEOTIDE SEQUENCE [LARGE SCALE GENOMIC DNA]</scope>
    <source>
        <strain evidence="16">L7-484,KACC 16230,DSM 25025</strain>
    </source>
</reference>
<dbReference type="InterPro" id="IPR013786">
    <property type="entry name" value="AcylCoA_DH/ox_N"/>
</dbReference>
<comment type="catalytic activity">
    <reaction evidence="10">
        <text>a medium-chain 2,3-saturated fatty acyl-CoA + oxidized [electron-transfer flavoprotein] + H(+) = a medium-chain (2E)-enoyl-CoA + reduced [electron-transfer flavoprotein]</text>
        <dbReference type="Rhea" id="RHEA:14477"/>
        <dbReference type="Rhea" id="RHEA-COMP:10685"/>
        <dbReference type="Rhea" id="RHEA-COMP:10686"/>
        <dbReference type="ChEBI" id="CHEBI:15378"/>
        <dbReference type="ChEBI" id="CHEBI:57692"/>
        <dbReference type="ChEBI" id="CHEBI:58307"/>
        <dbReference type="ChEBI" id="CHEBI:83723"/>
        <dbReference type="ChEBI" id="CHEBI:83726"/>
        <dbReference type="EC" id="1.3.8.7"/>
    </reaction>
</comment>
<comment type="cofactor">
    <cofactor evidence="1">
        <name>FAD</name>
        <dbReference type="ChEBI" id="CHEBI:57692"/>
    </cofactor>
</comment>
<protein>
    <recommendedName>
        <fullName evidence="6">Acyl-coenzyme A dehydrogenase</fullName>
        <ecNumber evidence="4">1.3.8.7</ecNumber>
        <ecNumber evidence="5">1.3.8.8</ecNumber>
    </recommendedName>
</protein>
<dbReference type="InterPro" id="IPR037069">
    <property type="entry name" value="AcylCoA_DH/ox_N_sf"/>
</dbReference>
<evidence type="ECO:0000256" key="9">
    <source>
        <dbReference type="ARBA" id="ARBA00023002"/>
    </source>
</evidence>
<evidence type="ECO:0000256" key="5">
    <source>
        <dbReference type="ARBA" id="ARBA00012040"/>
    </source>
</evidence>
<dbReference type="Gene3D" id="2.40.110.10">
    <property type="entry name" value="Butyryl-CoA Dehydrogenase, subunit A, domain 2"/>
    <property type="match status" value="1"/>
</dbReference>
<dbReference type="Pfam" id="PF09317">
    <property type="entry name" value="ACDH_C"/>
    <property type="match status" value="1"/>
</dbReference>
<dbReference type="InterPro" id="IPR036250">
    <property type="entry name" value="AcylCo_DH-like_C"/>
</dbReference>
<dbReference type="GO" id="GO:0005737">
    <property type="term" value="C:cytoplasm"/>
    <property type="evidence" value="ECO:0007669"/>
    <property type="project" value="TreeGrafter"/>
</dbReference>
<comment type="pathway">
    <text evidence="2">Lipid metabolism; fatty acid beta-oxidation.</text>
</comment>
<evidence type="ECO:0000256" key="1">
    <source>
        <dbReference type="ARBA" id="ARBA00001974"/>
    </source>
</evidence>
<dbReference type="GO" id="GO:0050660">
    <property type="term" value="F:flavin adenine dinucleotide binding"/>
    <property type="evidence" value="ECO:0007669"/>
    <property type="project" value="InterPro"/>
</dbReference>
<dbReference type="UniPathway" id="UPA00659"/>
<dbReference type="EMBL" id="FNIT01000003">
    <property type="protein sequence ID" value="SDO08069.1"/>
    <property type="molecule type" value="Genomic_DNA"/>
</dbReference>
<feature type="domain" description="Acyl-CoA dehydrogenase C-terminal bacterial-type" evidence="14">
    <location>
        <begin position="454"/>
        <end position="727"/>
    </location>
</feature>
<dbReference type="SUPFAM" id="SSF56645">
    <property type="entry name" value="Acyl-CoA dehydrogenase NM domain-like"/>
    <property type="match status" value="1"/>
</dbReference>
<keyword evidence="7" id="KW-0285">Flavoprotein</keyword>
<dbReference type="InterPro" id="IPR009075">
    <property type="entry name" value="AcylCo_DH/oxidase_C"/>
</dbReference>
<dbReference type="EC" id="1.3.8.8" evidence="5"/>
<evidence type="ECO:0000259" key="12">
    <source>
        <dbReference type="Pfam" id="PF00441"/>
    </source>
</evidence>
<evidence type="ECO:0000256" key="2">
    <source>
        <dbReference type="ARBA" id="ARBA00005005"/>
    </source>
</evidence>
<evidence type="ECO:0000256" key="10">
    <source>
        <dbReference type="ARBA" id="ARBA00047882"/>
    </source>
</evidence>
<dbReference type="STRING" id="1166073.SAMN05192530_103202"/>
<dbReference type="Gene3D" id="1.20.140.10">
    <property type="entry name" value="Butyryl-CoA Dehydrogenase, subunit A, domain 3"/>
    <property type="match status" value="1"/>
</dbReference>
<comment type="similarity">
    <text evidence="3">Belongs to the acyl-CoA dehydrogenase family.</text>
</comment>
<evidence type="ECO:0000256" key="11">
    <source>
        <dbReference type="ARBA" id="ARBA00049247"/>
    </source>
</evidence>
<gene>
    <name evidence="15" type="ORF">SAMN05192530_103202</name>
</gene>
<feature type="domain" description="Acyl-CoA dehydrogenase/oxidase C-terminal" evidence="12">
    <location>
        <begin position="300"/>
        <end position="446"/>
    </location>
</feature>
<dbReference type="Proteomes" id="UP000198793">
    <property type="component" value="Unassembled WGS sequence"/>
</dbReference>
<dbReference type="InterPro" id="IPR015396">
    <property type="entry name" value="FadE_C"/>
</dbReference>
<dbReference type="EC" id="1.3.8.7" evidence="4"/>
<dbReference type="GO" id="GO:0033539">
    <property type="term" value="P:fatty acid beta-oxidation using acyl-CoA dehydrogenase"/>
    <property type="evidence" value="ECO:0007669"/>
    <property type="project" value="InterPro"/>
</dbReference>
<dbReference type="InterPro" id="IPR009100">
    <property type="entry name" value="AcylCoA_DH/oxidase_NM_dom_sf"/>
</dbReference>
<dbReference type="FunFam" id="1.20.140.10:FF:000009">
    <property type="entry name" value="Acyl-CoA dehydrogenase"/>
    <property type="match status" value="1"/>
</dbReference>
<evidence type="ECO:0000313" key="15">
    <source>
        <dbReference type="EMBL" id="SDO08069.1"/>
    </source>
</evidence>
<comment type="catalytic activity">
    <reaction evidence="11">
        <text>a long-chain 2,3-saturated fatty acyl-CoA + oxidized [electron-transfer flavoprotein] + H(+) = a long-chain (2E)-enoyl-CoA + reduced [electron-transfer flavoprotein]</text>
        <dbReference type="Rhea" id="RHEA:17721"/>
        <dbReference type="Rhea" id="RHEA-COMP:10685"/>
        <dbReference type="Rhea" id="RHEA-COMP:10686"/>
        <dbReference type="ChEBI" id="CHEBI:15378"/>
        <dbReference type="ChEBI" id="CHEBI:57692"/>
        <dbReference type="ChEBI" id="CHEBI:58307"/>
        <dbReference type="ChEBI" id="CHEBI:83721"/>
        <dbReference type="ChEBI" id="CHEBI:83727"/>
        <dbReference type="EC" id="1.3.8.8"/>
    </reaction>
</comment>
<evidence type="ECO:0000259" key="14">
    <source>
        <dbReference type="Pfam" id="PF09317"/>
    </source>
</evidence>
<dbReference type="Gene3D" id="1.10.540.10">
    <property type="entry name" value="Acyl-CoA dehydrogenase/oxidase, N-terminal domain"/>
    <property type="match status" value="1"/>
</dbReference>
<dbReference type="GO" id="GO:0070991">
    <property type="term" value="F:medium-chain fatty acyl-CoA dehydrogenase activity"/>
    <property type="evidence" value="ECO:0007669"/>
    <property type="project" value="UniProtKB-EC"/>
</dbReference>
<evidence type="ECO:0000313" key="16">
    <source>
        <dbReference type="Proteomes" id="UP000198793"/>
    </source>
</evidence>
<feature type="domain" description="Acyl-CoA dehydrogenase/oxidase N-terminal" evidence="13">
    <location>
        <begin position="62"/>
        <end position="172"/>
    </location>
</feature>
<evidence type="ECO:0000259" key="13">
    <source>
        <dbReference type="Pfam" id="PF02771"/>
    </source>
</evidence>